<protein>
    <submittedName>
        <fullName evidence="2">Uncharacterized protein</fullName>
    </submittedName>
</protein>
<comment type="caution">
    <text evidence="2">The sequence shown here is derived from an EMBL/GenBank/DDBJ whole genome shotgun (WGS) entry which is preliminary data.</text>
</comment>
<dbReference type="Proteomes" id="UP000784294">
    <property type="component" value="Unassembled WGS sequence"/>
</dbReference>
<dbReference type="AlphaFoldDB" id="A0A3S4ZZU3"/>
<dbReference type="EMBL" id="CAAALY010011111">
    <property type="protein sequence ID" value="VEL11187.1"/>
    <property type="molecule type" value="Genomic_DNA"/>
</dbReference>
<gene>
    <name evidence="2" type="ORF">PXEA_LOCUS4627</name>
</gene>
<name>A0A3S4ZZU3_9PLAT</name>
<keyword evidence="3" id="KW-1185">Reference proteome</keyword>
<proteinExistence type="predicted"/>
<feature type="region of interest" description="Disordered" evidence="1">
    <location>
        <begin position="1"/>
        <end position="28"/>
    </location>
</feature>
<organism evidence="2 3">
    <name type="scientific">Protopolystoma xenopodis</name>
    <dbReference type="NCBI Taxonomy" id="117903"/>
    <lineage>
        <taxon>Eukaryota</taxon>
        <taxon>Metazoa</taxon>
        <taxon>Spiralia</taxon>
        <taxon>Lophotrochozoa</taxon>
        <taxon>Platyhelminthes</taxon>
        <taxon>Monogenea</taxon>
        <taxon>Polyopisthocotylea</taxon>
        <taxon>Polystomatidea</taxon>
        <taxon>Polystomatidae</taxon>
        <taxon>Protopolystoma</taxon>
    </lineage>
</organism>
<evidence type="ECO:0000313" key="3">
    <source>
        <dbReference type="Proteomes" id="UP000784294"/>
    </source>
</evidence>
<evidence type="ECO:0000256" key="1">
    <source>
        <dbReference type="SAM" id="MobiDB-lite"/>
    </source>
</evidence>
<reference evidence="2" key="1">
    <citation type="submission" date="2018-11" db="EMBL/GenBank/DDBJ databases">
        <authorList>
            <consortium name="Pathogen Informatics"/>
        </authorList>
    </citation>
    <scope>NUCLEOTIDE SEQUENCE</scope>
</reference>
<evidence type="ECO:0000313" key="2">
    <source>
        <dbReference type="EMBL" id="VEL11187.1"/>
    </source>
</evidence>
<sequence>MPSDLGDGSQSAVHVDDPTGHNSLDAGTLLPELAKNAQKSELLGQSTLSTSLLDRDVVEGAFKMC</sequence>
<accession>A0A3S4ZZU3</accession>